<dbReference type="EMBL" id="HG934468">
    <property type="protein sequence ID" value="CDN30795.1"/>
    <property type="molecule type" value="Genomic_DNA"/>
</dbReference>
<dbReference type="KEGG" id="rbc:BN938_0690"/>
<keyword evidence="2" id="KW-1185">Reference proteome</keyword>
<dbReference type="STRING" id="1433126.BN938_0690"/>
<protein>
    <submittedName>
        <fullName evidence="1">Uncharacterized protein</fullName>
    </submittedName>
</protein>
<dbReference type="AlphaFoldDB" id="A0A060R6T7"/>
<dbReference type="HOGENOM" id="CLU_215896_0_0_10"/>
<accession>A0A060R6T7</accession>
<gene>
    <name evidence="1" type="ORF">BN938_0690</name>
</gene>
<name>A0A060R6T7_9BACT</name>
<organism evidence="1 2">
    <name type="scientific">Mucinivorans hirudinis</name>
    <dbReference type="NCBI Taxonomy" id="1433126"/>
    <lineage>
        <taxon>Bacteria</taxon>
        <taxon>Pseudomonadati</taxon>
        <taxon>Bacteroidota</taxon>
        <taxon>Bacteroidia</taxon>
        <taxon>Bacteroidales</taxon>
        <taxon>Rikenellaceae</taxon>
        <taxon>Mucinivorans</taxon>
    </lineage>
</organism>
<evidence type="ECO:0000313" key="2">
    <source>
        <dbReference type="Proteomes" id="UP000027616"/>
    </source>
</evidence>
<reference evidence="1 2" key="1">
    <citation type="journal article" date="2015" name="Genome Announc.">
        <title>Complete Genome Sequence of the Novel Leech Symbiont Mucinivorans hirudinis M3T.</title>
        <authorList>
            <person name="Nelson M.C."/>
            <person name="Bomar L."/>
            <person name="Graf J."/>
        </authorList>
    </citation>
    <scope>NUCLEOTIDE SEQUENCE [LARGE SCALE GENOMIC DNA]</scope>
    <source>
        <strain evidence="2">M3</strain>
    </source>
</reference>
<proteinExistence type="predicted"/>
<dbReference type="Proteomes" id="UP000027616">
    <property type="component" value="Chromosome I"/>
</dbReference>
<sequence>MNFLQDTSKMIDFITLSKAEFLKLYPQITEEQYHNTVAIFNLS</sequence>
<evidence type="ECO:0000313" key="1">
    <source>
        <dbReference type="EMBL" id="CDN30795.1"/>
    </source>
</evidence>